<evidence type="ECO:0000313" key="2">
    <source>
        <dbReference type="EMBL" id="RDY13683.1"/>
    </source>
</evidence>
<keyword evidence="3" id="KW-1185">Reference proteome</keyword>
<feature type="compositionally biased region" description="Basic and acidic residues" evidence="1">
    <location>
        <begin position="69"/>
        <end position="78"/>
    </location>
</feature>
<gene>
    <name evidence="2" type="ORF">CR513_01363</name>
</gene>
<name>A0A371IFD4_MUCPR</name>
<feature type="non-terminal residue" evidence="2">
    <location>
        <position position="1"/>
    </location>
</feature>
<proteinExistence type="predicted"/>
<evidence type="ECO:0000313" key="3">
    <source>
        <dbReference type="Proteomes" id="UP000257109"/>
    </source>
</evidence>
<feature type="compositionally biased region" description="Basic and acidic residues" evidence="1">
    <location>
        <begin position="14"/>
        <end position="32"/>
    </location>
</feature>
<organism evidence="2 3">
    <name type="scientific">Mucuna pruriens</name>
    <name type="common">Velvet bean</name>
    <name type="synonym">Dolichos pruriens</name>
    <dbReference type="NCBI Taxonomy" id="157652"/>
    <lineage>
        <taxon>Eukaryota</taxon>
        <taxon>Viridiplantae</taxon>
        <taxon>Streptophyta</taxon>
        <taxon>Embryophyta</taxon>
        <taxon>Tracheophyta</taxon>
        <taxon>Spermatophyta</taxon>
        <taxon>Magnoliopsida</taxon>
        <taxon>eudicotyledons</taxon>
        <taxon>Gunneridae</taxon>
        <taxon>Pentapetalae</taxon>
        <taxon>rosids</taxon>
        <taxon>fabids</taxon>
        <taxon>Fabales</taxon>
        <taxon>Fabaceae</taxon>
        <taxon>Papilionoideae</taxon>
        <taxon>50 kb inversion clade</taxon>
        <taxon>NPAAA clade</taxon>
        <taxon>indigoferoid/millettioid clade</taxon>
        <taxon>Phaseoleae</taxon>
        <taxon>Mucuna</taxon>
    </lineage>
</organism>
<evidence type="ECO:0000256" key="1">
    <source>
        <dbReference type="SAM" id="MobiDB-lite"/>
    </source>
</evidence>
<accession>A0A371IFD4</accession>
<reference evidence="2" key="1">
    <citation type="submission" date="2018-05" db="EMBL/GenBank/DDBJ databases">
        <title>Draft genome of Mucuna pruriens seed.</title>
        <authorList>
            <person name="Nnadi N.E."/>
            <person name="Vos R."/>
            <person name="Hasami M.H."/>
            <person name="Devisetty U.K."/>
            <person name="Aguiy J.C."/>
        </authorList>
    </citation>
    <scope>NUCLEOTIDE SEQUENCE [LARGE SCALE GENOMIC DNA]</scope>
    <source>
        <strain evidence="2">JCA_2017</strain>
    </source>
</reference>
<comment type="caution">
    <text evidence="2">The sequence shown here is derived from an EMBL/GenBank/DDBJ whole genome shotgun (WGS) entry which is preliminary data.</text>
</comment>
<feature type="compositionally biased region" description="Polar residues" evidence="1">
    <location>
        <begin position="1"/>
        <end position="10"/>
    </location>
</feature>
<dbReference type="AlphaFoldDB" id="A0A371IFD4"/>
<feature type="region of interest" description="Disordered" evidence="1">
    <location>
        <begin position="1"/>
        <end position="85"/>
    </location>
</feature>
<feature type="compositionally biased region" description="Basic and acidic residues" evidence="1">
    <location>
        <begin position="51"/>
        <end position="60"/>
    </location>
</feature>
<dbReference type="EMBL" id="QJKJ01000228">
    <property type="protein sequence ID" value="RDY13683.1"/>
    <property type="molecule type" value="Genomic_DNA"/>
</dbReference>
<dbReference type="Proteomes" id="UP000257109">
    <property type="component" value="Unassembled WGS sequence"/>
</dbReference>
<sequence>MQKDTQSVNTKVEALSRERDERPKVVSPHESEESFEEGNYSEEGRSSQSFMEERREESRERHCRRGKDPRREKIDMAKCKIPPFL</sequence>
<protein>
    <submittedName>
        <fullName evidence="2">Uncharacterized protein</fullName>
    </submittedName>
</protein>